<name>A0A502CKK4_9SPHN</name>
<evidence type="ECO:0000313" key="4">
    <source>
        <dbReference type="Proteomes" id="UP000318413"/>
    </source>
</evidence>
<dbReference type="Proteomes" id="UP000318413">
    <property type="component" value="Unassembled WGS sequence"/>
</dbReference>
<evidence type="ECO:0000259" key="2">
    <source>
        <dbReference type="Pfam" id="PF13372"/>
    </source>
</evidence>
<sequence>MTRSTLLVSLAAALLPATAHAEDGKLDISLELRARLEPIGGQFRPSPAPHNDQALLLRTALFAEYDAGPFRIGGEVVDARAYLEKRRSSAGTTEIDALEPIQAYVATDLSDVAMAKAGRFVLNLGSRRLIARNNFRNTINAFTGIQGVFGDARLGATAFWTVAQTRLPTHVDGLRDNRIELDRERGSPHLFGVFTHAKTAVGTLEAYGYRLAENDSRDILTRNRHLWTVGARLVRAPAANAWDYELEAAGQGGHARASARATDVADRPVHAGFVHATVGRTLPGAWKPRIALLADYATGERSGRSITRFDTLFGARVFEFGPTSLFGAVQRANLVSVELLGEVKPDARSDALLAIRPLFLASATDSFATTNVADPTGNAGTHAGTQIEARYRRFLVPDTLRVSVGGAYLAKGRFLRDAANAPTTGDTIYGFVELTATL</sequence>
<feature type="chain" id="PRO_5021412738" evidence="1">
    <location>
        <begin position="22"/>
        <end position="438"/>
    </location>
</feature>
<gene>
    <name evidence="3" type="ORF">EAH84_08950</name>
</gene>
<proteinExistence type="predicted"/>
<protein>
    <submittedName>
        <fullName evidence="3">Alginate export family protein</fullName>
    </submittedName>
</protein>
<dbReference type="AlphaFoldDB" id="A0A502CKK4"/>
<keyword evidence="1" id="KW-0732">Signal</keyword>
<accession>A0A502CKK4</accession>
<reference evidence="3 4" key="1">
    <citation type="journal article" date="2019" name="Environ. Microbiol.">
        <title>Species interactions and distinct microbial communities in high Arctic permafrost affected cryosols are associated with the CH4 and CO2 gas fluxes.</title>
        <authorList>
            <person name="Altshuler I."/>
            <person name="Hamel J."/>
            <person name="Turney S."/>
            <person name="Magnuson E."/>
            <person name="Levesque R."/>
            <person name="Greer C."/>
            <person name="Whyte L.G."/>
        </authorList>
    </citation>
    <scope>NUCLEOTIDE SEQUENCE [LARGE SCALE GENOMIC DNA]</scope>
    <source>
        <strain evidence="3 4">S5.1</strain>
    </source>
</reference>
<dbReference type="EMBL" id="RCZK01000006">
    <property type="protein sequence ID" value="TPG12296.1"/>
    <property type="molecule type" value="Genomic_DNA"/>
</dbReference>
<feature type="domain" description="Alginate export" evidence="2">
    <location>
        <begin position="27"/>
        <end position="420"/>
    </location>
</feature>
<dbReference type="InterPro" id="IPR025388">
    <property type="entry name" value="Alginate_export_dom"/>
</dbReference>
<keyword evidence="4" id="KW-1185">Reference proteome</keyword>
<dbReference type="Pfam" id="PF13372">
    <property type="entry name" value="Alginate_exp"/>
    <property type="match status" value="1"/>
</dbReference>
<evidence type="ECO:0000313" key="3">
    <source>
        <dbReference type="EMBL" id="TPG12296.1"/>
    </source>
</evidence>
<dbReference type="RefSeq" id="WP_140870886.1">
    <property type="nucleotide sequence ID" value="NZ_RCZK01000006.1"/>
</dbReference>
<feature type="signal peptide" evidence="1">
    <location>
        <begin position="1"/>
        <end position="21"/>
    </location>
</feature>
<organism evidence="3 4">
    <name type="scientific">Sphingomonas oligophenolica</name>
    <dbReference type="NCBI Taxonomy" id="301154"/>
    <lineage>
        <taxon>Bacteria</taxon>
        <taxon>Pseudomonadati</taxon>
        <taxon>Pseudomonadota</taxon>
        <taxon>Alphaproteobacteria</taxon>
        <taxon>Sphingomonadales</taxon>
        <taxon>Sphingomonadaceae</taxon>
        <taxon>Sphingomonas</taxon>
    </lineage>
</organism>
<comment type="caution">
    <text evidence="3">The sequence shown here is derived from an EMBL/GenBank/DDBJ whole genome shotgun (WGS) entry which is preliminary data.</text>
</comment>
<dbReference type="OrthoDB" id="7439590at2"/>
<evidence type="ECO:0000256" key="1">
    <source>
        <dbReference type="SAM" id="SignalP"/>
    </source>
</evidence>